<dbReference type="EMBL" id="CP003382">
    <property type="protein sequence ID" value="AFZ67239.1"/>
    <property type="molecule type" value="Genomic_DNA"/>
</dbReference>
<dbReference type="RefSeq" id="WP_015235544.1">
    <property type="nucleotide sequence ID" value="NC_019793.1"/>
</dbReference>
<sequence>MRFEPPWERPYGSLLRIHTINPPTAAHRQEPEHVHPVQESRVAVHSGHLIFMLNGERHELSAGERICIPADTPHFFWKPGSEDSYAIQEFVPALNTRAFFETYTYLTDNHKIRGNGLPSLFSPRRCCGPTSWKCGRGPSRPRGGAFVP</sequence>
<dbReference type="AlphaFoldDB" id="L0A1A9"/>
<keyword evidence="3" id="KW-1185">Reference proteome</keyword>
<dbReference type="Proteomes" id="UP000010467">
    <property type="component" value="Chromosome"/>
</dbReference>
<dbReference type="Pfam" id="PF07883">
    <property type="entry name" value="Cupin_2"/>
    <property type="match status" value="1"/>
</dbReference>
<dbReference type="OrthoDB" id="1423961at2"/>
<dbReference type="CDD" id="cd02209">
    <property type="entry name" value="cupin_XRE_C"/>
    <property type="match status" value="1"/>
</dbReference>
<gene>
    <name evidence="2" type="ordered locus">Deipe_1717</name>
</gene>
<dbReference type="KEGG" id="dpd:Deipe_1717"/>
<evidence type="ECO:0000313" key="3">
    <source>
        <dbReference type="Proteomes" id="UP000010467"/>
    </source>
</evidence>
<name>L0A1A9_DEIPD</name>
<protein>
    <submittedName>
        <fullName evidence="2">Cupin domain-containing protein</fullName>
    </submittedName>
</protein>
<evidence type="ECO:0000259" key="1">
    <source>
        <dbReference type="Pfam" id="PF07883"/>
    </source>
</evidence>
<dbReference type="InterPro" id="IPR011051">
    <property type="entry name" value="RmlC_Cupin_sf"/>
</dbReference>
<dbReference type="STRING" id="937777.Deipe_1717"/>
<proteinExistence type="predicted"/>
<dbReference type="eggNOG" id="COG1917">
    <property type="taxonomic scope" value="Bacteria"/>
</dbReference>
<dbReference type="HOGENOM" id="CLU_1755851_0_0_0"/>
<accession>L0A1A9</accession>
<dbReference type="SUPFAM" id="SSF51182">
    <property type="entry name" value="RmlC-like cupins"/>
    <property type="match status" value="1"/>
</dbReference>
<organism evidence="2 3">
    <name type="scientific">Deinococcus peraridilitoris (strain DSM 19664 / LMG 22246 / CIP 109416 / KR-200)</name>
    <dbReference type="NCBI Taxonomy" id="937777"/>
    <lineage>
        <taxon>Bacteria</taxon>
        <taxon>Thermotogati</taxon>
        <taxon>Deinococcota</taxon>
        <taxon>Deinococci</taxon>
        <taxon>Deinococcales</taxon>
        <taxon>Deinococcaceae</taxon>
        <taxon>Deinococcus</taxon>
    </lineage>
</organism>
<evidence type="ECO:0000313" key="2">
    <source>
        <dbReference type="EMBL" id="AFZ67239.1"/>
    </source>
</evidence>
<dbReference type="PATRIC" id="fig|937777.3.peg.1719"/>
<dbReference type="Gene3D" id="2.60.120.10">
    <property type="entry name" value="Jelly Rolls"/>
    <property type="match status" value="1"/>
</dbReference>
<dbReference type="InterPro" id="IPR013096">
    <property type="entry name" value="Cupin_2"/>
</dbReference>
<dbReference type="InterPro" id="IPR014710">
    <property type="entry name" value="RmlC-like_jellyroll"/>
</dbReference>
<feature type="domain" description="Cupin type-2" evidence="1">
    <location>
        <begin position="29"/>
        <end position="83"/>
    </location>
</feature>
<reference evidence="3" key="1">
    <citation type="submission" date="2012-03" db="EMBL/GenBank/DDBJ databases">
        <title>Complete sequence of chromosome of Deinococcus peraridilitoris DSM 19664.</title>
        <authorList>
            <person name="Lucas S."/>
            <person name="Copeland A."/>
            <person name="Lapidus A."/>
            <person name="Glavina del Rio T."/>
            <person name="Dalin E."/>
            <person name="Tice H."/>
            <person name="Bruce D."/>
            <person name="Goodwin L."/>
            <person name="Pitluck S."/>
            <person name="Peters L."/>
            <person name="Mikhailova N."/>
            <person name="Lu M."/>
            <person name="Kyrpides N."/>
            <person name="Mavromatis K."/>
            <person name="Ivanova N."/>
            <person name="Brettin T."/>
            <person name="Detter J.C."/>
            <person name="Han C."/>
            <person name="Larimer F."/>
            <person name="Land M."/>
            <person name="Hauser L."/>
            <person name="Markowitz V."/>
            <person name="Cheng J.-F."/>
            <person name="Hugenholtz P."/>
            <person name="Woyke T."/>
            <person name="Wu D."/>
            <person name="Pukall R."/>
            <person name="Steenblock K."/>
            <person name="Brambilla E."/>
            <person name="Klenk H.-P."/>
            <person name="Eisen J.A."/>
        </authorList>
    </citation>
    <scope>NUCLEOTIDE SEQUENCE [LARGE SCALE GENOMIC DNA]</scope>
    <source>
        <strain evidence="3">DSM 19664 / LMG 22246 / CIP 109416 / KR-200</strain>
    </source>
</reference>